<gene>
    <name evidence="2" type="ORF">NCTC11429_02483</name>
</gene>
<accession>A0A4U9V5X8</accession>
<proteinExistence type="predicted"/>
<feature type="compositionally biased region" description="Low complexity" evidence="1">
    <location>
        <begin position="51"/>
        <end position="61"/>
    </location>
</feature>
<sequence length="172" mass="18971">MKTTAINNRNTKAVANGSANNGTAKTAGSTATAKAEKQEVKTEVAEKETTAKATATEQKATPTEQQDTKVKFPPNLEQTLQVVADLHRKKVQRDRLLETIANLDKFEVEIKDDADETDSNYYQGCTITIEDDNRNKFVTKNPVIIKSVALFVKTMCLDRLAEIEANITLPTV</sequence>
<feature type="compositionally biased region" description="Low complexity" evidence="1">
    <location>
        <begin position="19"/>
        <end position="33"/>
    </location>
</feature>
<organism evidence="2 3">
    <name type="scientific">Sphingobacterium thalpophilum</name>
    <dbReference type="NCBI Taxonomy" id="259"/>
    <lineage>
        <taxon>Bacteria</taxon>
        <taxon>Pseudomonadati</taxon>
        <taxon>Bacteroidota</taxon>
        <taxon>Sphingobacteriia</taxon>
        <taxon>Sphingobacteriales</taxon>
        <taxon>Sphingobacteriaceae</taxon>
        <taxon>Sphingobacterium</taxon>
    </lineage>
</organism>
<dbReference type="AlphaFoldDB" id="A0A4U9V5X8"/>
<dbReference type="RefSeq" id="WP_028070521.1">
    <property type="nucleotide sequence ID" value="NZ_LR590484.1"/>
</dbReference>
<feature type="compositionally biased region" description="Polar residues" evidence="1">
    <location>
        <begin position="1"/>
        <end position="13"/>
    </location>
</feature>
<evidence type="ECO:0000313" key="2">
    <source>
        <dbReference type="EMBL" id="VTR41233.1"/>
    </source>
</evidence>
<feature type="compositionally biased region" description="Basic and acidic residues" evidence="1">
    <location>
        <begin position="34"/>
        <end position="50"/>
    </location>
</feature>
<dbReference type="EMBL" id="LR590484">
    <property type="protein sequence ID" value="VTR41233.1"/>
    <property type="molecule type" value="Genomic_DNA"/>
</dbReference>
<dbReference type="KEGG" id="stha:NCTC11429_02483"/>
<protein>
    <submittedName>
        <fullName evidence="2">Uncharacterized protein</fullName>
    </submittedName>
</protein>
<dbReference type="Proteomes" id="UP000308196">
    <property type="component" value="Chromosome"/>
</dbReference>
<evidence type="ECO:0000256" key="1">
    <source>
        <dbReference type="SAM" id="MobiDB-lite"/>
    </source>
</evidence>
<dbReference type="GeneID" id="78463195"/>
<evidence type="ECO:0000313" key="3">
    <source>
        <dbReference type="Proteomes" id="UP000308196"/>
    </source>
</evidence>
<reference evidence="2 3" key="1">
    <citation type="submission" date="2019-05" db="EMBL/GenBank/DDBJ databases">
        <authorList>
            <consortium name="Pathogen Informatics"/>
        </authorList>
    </citation>
    <scope>NUCLEOTIDE SEQUENCE [LARGE SCALE GENOMIC DNA]</scope>
    <source>
        <strain evidence="2 3">NCTC11429</strain>
    </source>
</reference>
<feature type="region of interest" description="Disordered" evidence="1">
    <location>
        <begin position="1"/>
        <end position="73"/>
    </location>
</feature>
<name>A0A4U9V5X8_9SPHI</name>